<dbReference type="EMBL" id="CP000474">
    <property type="protein sequence ID" value="ABM08330.1"/>
    <property type="molecule type" value="Genomic_DNA"/>
</dbReference>
<dbReference type="SUPFAM" id="SSF50998">
    <property type="entry name" value="Quinoprotein alcohol dehydrogenase-like"/>
    <property type="match status" value="1"/>
</dbReference>
<accession>A1R646</accession>
<dbReference type="PROSITE" id="PS51257">
    <property type="entry name" value="PROKAR_LIPOPROTEIN"/>
    <property type="match status" value="1"/>
</dbReference>
<keyword evidence="2" id="KW-0732">Signal</keyword>
<dbReference type="RefSeq" id="WP_011774652.1">
    <property type="nucleotide sequence ID" value="NC_008711.1"/>
</dbReference>
<dbReference type="Proteomes" id="UP000000637">
    <property type="component" value="Chromosome"/>
</dbReference>
<dbReference type="STRING" id="290340.AAur_1963"/>
<protein>
    <submittedName>
        <fullName evidence="3">Lipoprotein</fullName>
    </submittedName>
</protein>
<evidence type="ECO:0000313" key="4">
    <source>
        <dbReference type="Proteomes" id="UP000000637"/>
    </source>
</evidence>
<keyword evidence="3" id="KW-0449">Lipoprotein</keyword>
<organism evidence="3 4">
    <name type="scientific">Paenarthrobacter aurescens (strain TC1)</name>
    <dbReference type="NCBI Taxonomy" id="290340"/>
    <lineage>
        <taxon>Bacteria</taxon>
        <taxon>Bacillati</taxon>
        <taxon>Actinomycetota</taxon>
        <taxon>Actinomycetes</taxon>
        <taxon>Micrococcales</taxon>
        <taxon>Micrococcaceae</taxon>
        <taxon>Paenarthrobacter</taxon>
    </lineage>
</organism>
<dbReference type="OrthoDB" id="60524at2"/>
<feature type="signal peptide" evidence="2">
    <location>
        <begin position="1"/>
        <end position="29"/>
    </location>
</feature>
<proteinExistence type="predicted"/>
<reference evidence="3 4" key="1">
    <citation type="journal article" date="2006" name="PLoS Genet.">
        <title>Secrets of soil survival revealed by the genome sequence of Arthrobacter aurescens TC1.</title>
        <authorList>
            <person name="Mongodin E.F."/>
            <person name="Shapir N."/>
            <person name="Daugherty S.C."/>
            <person name="DeBoy R.T."/>
            <person name="Emerson J.B."/>
            <person name="Shvartzbeyn A."/>
            <person name="Radune D."/>
            <person name="Vamathevan J."/>
            <person name="Riggs F."/>
            <person name="Grinberg V."/>
            <person name="Khouri H."/>
            <person name="Wackett L.P."/>
            <person name="Nelson K.E."/>
            <person name="Sadowsky M.J."/>
        </authorList>
    </citation>
    <scope>NUCLEOTIDE SEQUENCE [LARGE SCALE GENOMIC DNA]</scope>
    <source>
        <strain evidence="3 4">TC1</strain>
    </source>
</reference>
<evidence type="ECO:0000313" key="3">
    <source>
        <dbReference type="EMBL" id="ABM08330.1"/>
    </source>
</evidence>
<evidence type="ECO:0000256" key="2">
    <source>
        <dbReference type="SAM" id="SignalP"/>
    </source>
</evidence>
<dbReference type="Gene3D" id="2.130.10.10">
    <property type="entry name" value="YVTN repeat-like/Quinoprotein amine dehydrogenase"/>
    <property type="match status" value="1"/>
</dbReference>
<feature type="chain" id="PRO_5039264891" evidence="2">
    <location>
        <begin position="30"/>
        <end position="422"/>
    </location>
</feature>
<dbReference type="KEGG" id="aau:AAur_1963"/>
<dbReference type="InterPro" id="IPR011047">
    <property type="entry name" value="Quinoprotein_ADH-like_sf"/>
</dbReference>
<dbReference type="eggNOG" id="COG1108">
    <property type="taxonomic scope" value="Bacteria"/>
</dbReference>
<sequence>MNLRANPVNLRTKPAALAALALLFLSGCGSPSTTQAPQPGAGELSSSGDGHGTINGVAEVAEPQLHLVAIDSEGEASMLDLLNGTPSRLGSVGSPASVSTDGRYIFAASSTGVDILDSGVWTWDHVDHFHYYRGEAGKLGKVDGEGTAAIATGMLSTAGTTGLFFPTSGEAVLVDNTALSDGTISETLRIKTEPHAGLIAPLGEGAVVTDPDSAGNAARLRALDANGKEVASTDCPAAEGTITTRVGLVIGCSDGAVIATMDNTTPVFEHVRYPQGAAAPATEFNARKGRPTVAGLGTDSGVWLLDTRQQTWDWLPTSTPVVAAATADDAEHHAVIIGADGTVQVYDTSTKERIATTEPLMAASLADPALAGKIQLAVDAQRAYVNAPAESLIYEIDYADGARIARTLDLPTKPVHFAETGR</sequence>
<dbReference type="AlphaFoldDB" id="A1R646"/>
<keyword evidence="4" id="KW-1185">Reference proteome</keyword>
<dbReference type="HOGENOM" id="CLU_037853_0_0_11"/>
<gene>
    <name evidence="3" type="ordered locus">AAur_1963</name>
</gene>
<name>A1R646_PAEAT</name>
<evidence type="ECO:0000256" key="1">
    <source>
        <dbReference type="SAM" id="MobiDB-lite"/>
    </source>
</evidence>
<feature type="region of interest" description="Disordered" evidence="1">
    <location>
        <begin position="32"/>
        <end position="55"/>
    </location>
</feature>
<dbReference type="InterPro" id="IPR015943">
    <property type="entry name" value="WD40/YVTN_repeat-like_dom_sf"/>
</dbReference>